<dbReference type="GO" id="GO:0030527">
    <property type="term" value="F:structural constituent of chromatin"/>
    <property type="evidence" value="ECO:0007669"/>
    <property type="project" value="InterPro"/>
</dbReference>
<organism evidence="3 4">
    <name type="scientific">Prolemur simus</name>
    <name type="common">Greater bamboo lemur</name>
    <name type="synonym">Hapalemur simus</name>
    <dbReference type="NCBI Taxonomy" id="1328070"/>
    <lineage>
        <taxon>Eukaryota</taxon>
        <taxon>Metazoa</taxon>
        <taxon>Chordata</taxon>
        <taxon>Craniata</taxon>
        <taxon>Vertebrata</taxon>
        <taxon>Euteleostomi</taxon>
        <taxon>Mammalia</taxon>
        <taxon>Eutheria</taxon>
        <taxon>Euarchontoglires</taxon>
        <taxon>Primates</taxon>
        <taxon>Strepsirrhini</taxon>
        <taxon>Lemuriformes</taxon>
        <taxon>Lemuridae</taxon>
        <taxon>Prolemur</taxon>
    </lineage>
</organism>
<dbReference type="GeneTree" id="ENSGT00960000192734"/>
<evidence type="ECO:0000256" key="1">
    <source>
        <dbReference type="ARBA" id="ARBA00010343"/>
    </source>
</evidence>
<protein>
    <submittedName>
        <fullName evidence="3">Uncharacterized protein</fullName>
    </submittedName>
</protein>
<evidence type="ECO:0000313" key="4">
    <source>
        <dbReference type="Proteomes" id="UP000694414"/>
    </source>
</evidence>
<comment type="similarity">
    <text evidence="1">Belongs to the histone H3 family.</text>
</comment>
<dbReference type="Ensembl" id="ENSPSMT00000023361.1">
    <property type="protein sequence ID" value="ENSPSMP00000020156.1"/>
    <property type="gene ID" value="ENSPSMG00000014240.1"/>
</dbReference>
<reference evidence="3" key="2">
    <citation type="submission" date="2025-09" db="UniProtKB">
        <authorList>
            <consortium name="Ensembl"/>
        </authorList>
    </citation>
    <scope>IDENTIFICATION</scope>
</reference>
<evidence type="ECO:0000313" key="3">
    <source>
        <dbReference type="Ensembl" id="ENSPSMP00000020156.1"/>
    </source>
</evidence>
<dbReference type="PANTHER" id="PTHR45810">
    <property type="entry name" value="HISTONE H3.2"/>
    <property type="match status" value="1"/>
</dbReference>
<dbReference type="AlphaFoldDB" id="A0A8C8ZPA9"/>
<proteinExistence type="inferred from homology"/>
<accession>A0A8C8ZPA9</accession>
<dbReference type="GO" id="GO:0000786">
    <property type="term" value="C:nucleosome"/>
    <property type="evidence" value="ECO:0007669"/>
    <property type="project" value="InterPro"/>
</dbReference>
<dbReference type="GO" id="GO:0046982">
    <property type="term" value="F:protein heterodimerization activity"/>
    <property type="evidence" value="ECO:0007669"/>
    <property type="project" value="InterPro"/>
</dbReference>
<dbReference type="InterPro" id="IPR000164">
    <property type="entry name" value="Histone_H3/CENP-A"/>
</dbReference>
<dbReference type="Proteomes" id="UP000694414">
    <property type="component" value="Unplaced"/>
</dbReference>
<keyword evidence="4" id="KW-1185">Reference proteome</keyword>
<dbReference type="Gene3D" id="1.10.20.10">
    <property type="entry name" value="Histone, subunit A"/>
    <property type="match status" value="1"/>
</dbReference>
<sequence length="115" mass="13463">MGRLRWRRKPESRTRRGRSPNLGPSRRGPSLAPHPPTPGWRKQETWMFKEIIRKIQKSTHRLLRKYPFWAPGCRSISVHPFEDAYLLTLLAGPVTLFPKDVQLARRIRSIREGLG</sequence>
<evidence type="ECO:0000256" key="2">
    <source>
        <dbReference type="SAM" id="MobiDB-lite"/>
    </source>
</evidence>
<feature type="region of interest" description="Disordered" evidence="2">
    <location>
        <begin position="1"/>
        <end position="42"/>
    </location>
</feature>
<dbReference type="SUPFAM" id="SSF47113">
    <property type="entry name" value="Histone-fold"/>
    <property type="match status" value="1"/>
</dbReference>
<reference evidence="3" key="1">
    <citation type="submission" date="2025-08" db="UniProtKB">
        <authorList>
            <consortium name="Ensembl"/>
        </authorList>
    </citation>
    <scope>IDENTIFICATION</scope>
</reference>
<name>A0A8C8ZPA9_PROSS</name>
<dbReference type="GO" id="GO:0003677">
    <property type="term" value="F:DNA binding"/>
    <property type="evidence" value="ECO:0007669"/>
    <property type="project" value="InterPro"/>
</dbReference>
<dbReference type="PANTHER" id="PTHR45810:SF14">
    <property type="entry name" value="CENTROMERE PROTEIN A"/>
    <property type="match status" value="1"/>
</dbReference>
<dbReference type="SMART" id="SM00428">
    <property type="entry name" value="H3"/>
    <property type="match status" value="1"/>
</dbReference>
<dbReference type="InterPro" id="IPR009072">
    <property type="entry name" value="Histone-fold"/>
</dbReference>